<dbReference type="Pfam" id="PF07992">
    <property type="entry name" value="Pyr_redox_2"/>
    <property type="match status" value="1"/>
</dbReference>
<evidence type="ECO:0000259" key="6">
    <source>
        <dbReference type="Pfam" id="PF14759"/>
    </source>
</evidence>
<gene>
    <name evidence="7" type="ORF">GWR20_02120</name>
</gene>
<proteinExistence type="predicted"/>
<organism evidence="7 8">
    <name type="scientific">Mycolicibacter kumamotonensis</name>
    <dbReference type="NCBI Taxonomy" id="354243"/>
    <lineage>
        <taxon>Bacteria</taxon>
        <taxon>Bacillati</taxon>
        <taxon>Actinomycetota</taxon>
        <taxon>Actinomycetes</taxon>
        <taxon>Mycobacteriales</taxon>
        <taxon>Mycobacteriaceae</taxon>
        <taxon>Mycolicibacter</taxon>
    </lineage>
</organism>
<name>A0A7K3L6C4_9MYCO</name>
<feature type="domain" description="Reductase C-terminal" evidence="6">
    <location>
        <begin position="323"/>
        <end position="407"/>
    </location>
</feature>
<dbReference type="EMBL" id="JAACYR010000004">
    <property type="protein sequence ID" value="NDJ87959.1"/>
    <property type="molecule type" value="Genomic_DNA"/>
</dbReference>
<dbReference type="RefSeq" id="WP_162111645.1">
    <property type="nucleotide sequence ID" value="NZ_JAACYR010000004.1"/>
</dbReference>
<sequence>MTRTVVVVGAGLAGGTAALTLRSKGFDGRVILVGDEKHPPYSRPPLSKQLIRGEFDIPRTHLRPAALWEKREVEFVLGRAVTEVDVAAHRVVLSDGEPIGYDALLLATGGRARVLPEQRPVDGVHVLRTIDDALAIREHVGPGKRLLLVGAGFVGAELAASAATLGTQVTALEATGVPLGRGLPAALGEIYGRMHAAHGVDIRVNSTVSEVVPGSGGVVTRLSDGAVFESDAVVVAIGLLPDLTLATAAGLAVDNGILVDEYCRTSGPDVFAAGDIANHPNPILAQRVRVEHWQNAQHQSAIAAHNIAATDSADHEMFAEVPWVWSDQYDINLQVTGRPLPTDEVVFRGDPESAEFSAMLLRDGVLMAAVGVNCADDVRVARAAIGLGLRPDRCALADTSTDLRELLHPDRKASHV</sequence>
<dbReference type="Gene3D" id="3.30.390.30">
    <property type="match status" value="1"/>
</dbReference>
<feature type="domain" description="FAD/NAD(P)-binding" evidence="5">
    <location>
        <begin position="4"/>
        <end position="299"/>
    </location>
</feature>
<dbReference type="GO" id="GO:0005737">
    <property type="term" value="C:cytoplasm"/>
    <property type="evidence" value="ECO:0007669"/>
    <property type="project" value="TreeGrafter"/>
</dbReference>
<keyword evidence="4" id="KW-0560">Oxidoreductase</keyword>
<accession>A0A7K3L6C4</accession>
<dbReference type="PANTHER" id="PTHR43557:SF2">
    <property type="entry name" value="RIESKE DOMAIN-CONTAINING PROTEIN-RELATED"/>
    <property type="match status" value="1"/>
</dbReference>
<dbReference type="PANTHER" id="PTHR43557">
    <property type="entry name" value="APOPTOSIS-INDUCING FACTOR 1"/>
    <property type="match status" value="1"/>
</dbReference>
<evidence type="ECO:0000259" key="5">
    <source>
        <dbReference type="Pfam" id="PF07992"/>
    </source>
</evidence>
<comment type="cofactor">
    <cofactor evidence="1">
        <name>FAD</name>
        <dbReference type="ChEBI" id="CHEBI:57692"/>
    </cofactor>
</comment>
<comment type="caution">
    <text evidence="7">The sequence shown here is derived from an EMBL/GenBank/DDBJ whole genome shotgun (WGS) entry which is preliminary data.</text>
</comment>
<dbReference type="Proteomes" id="UP000466523">
    <property type="component" value="Unassembled WGS sequence"/>
</dbReference>
<dbReference type="InterPro" id="IPR023753">
    <property type="entry name" value="FAD/NAD-binding_dom"/>
</dbReference>
<evidence type="ECO:0000313" key="7">
    <source>
        <dbReference type="EMBL" id="NDJ87959.1"/>
    </source>
</evidence>
<keyword evidence="2" id="KW-0285">Flavoprotein</keyword>
<keyword evidence="3" id="KW-0274">FAD</keyword>
<evidence type="ECO:0000256" key="4">
    <source>
        <dbReference type="ARBA" id="ARBA00023002"/>
    </source>
</evidence>
<evidence type="ECO:0000256" key="2">
    <source>
        <dbReference type="ARBA" id="ARBA00022630"/>
    </source>
</evidence>
<dbReference type="InterPro" id="IPR036188">
    <property type="entry name" value="FAD/NAD-bd_sf"/>
</dbReference>
<evidence type="ECO:0000313" key="8">
    <source>
        <dbReference type="Proteomes" id="UP000466523"/>
    </source>
</evidence>
<evidence type="ECO:0000256" key="3">
    <source>
        <dbReference type="ARBA" id="ARBA00022827"/>
    </source>
</evidence>
<dbReference type="GO" id="GO:0016651">
    <property type="term" value="F:oxidoreductase activity, acting on NAD(P)H"/>
    <property type="evidence" value="ECO:0007669"/>
    <property type="project" value="TreeGrafter"/>
</dbReference>
<dbReference type="SUPFAM" id="SSF51905">
    <property type="entry name" value="FAD/NAD(P)-binding domain"/>
    <property type="match status" value="1"/>
</dbReference>
<evidence type="ECO:0000256" key="1">
    <source>
        <dbReference type="ARBA" id="ARBA00001974"/>
    </source>
</evidence>
<dbReference type="SUPFAM" id="SSF55424">
    <property type="entry name" value="FAD/NAD-linked reductases, dimerisation (C-terminal) domain"/>
    <property type="match status" value="1"/>
</dbReference>
<dbReference type="InterPro" id="IPR028202">
    <property type="entry name" value="Reductase_C"/>
</dbReference>
<reference evidence="7 8" key="1">
    <citation type="submission" date="2020-01" db="EMBL/GenBank/DDBJ databases">
        <authorList>
            <person name="Sanchez-Estrada R."/>
            <person name="Gonzalez-Y-Merchand J.A."/>
            <person name="Rivera-Gutierrez S."/>
        </authorList>
    </citation>
    <scope>NUCLEOTIDE SEQUENCE [LARGE SCALE GENOMIC DNA]</scope>
    <source>
        <strain evidence="7 8">CST 7247</strain>
    </source>
</reference>
<dbReference type="InterPro" id="IPR050446">
    <property type="entry name" value="FAD-oxidoreductase/Apoptosis"/>
</dbReference>
<protein>
    <submittedName>
        <fullName evidence="7">FAD-dependent oxidoreductase</fullName>
    </submittedName>
</protein>
<dbReference type="Pfam" id="PF14759">
    <property type="entry name" value="Reductase_C"/>
    <property type="match status" value="1"/>
</dbReference>
<dbReference type="Gene3D" id="3.50.50.60">
    <property type="entry name" value="FAD/NAD(P)-binding domain"/>
    <property type="match status" value="2"/>
</dbReference>
<dbReference type="PRINTS" id="PR00411">
    <property type="entry name" value="PNDRDTASEI"/>
</dbReference>
<dbReference type="PRINTS" id="PR00368">
    <property type="entry name" value="FADPNR"/>
</dbReference>
<dbReference type="AlphaFoldDB" id="A0A7K3L6C4"/>
<dbReference type="InterPro" id="IPR016156">
    <property type="entry name" value="FAD/NAD-linked_Rdtase_dimer_sf"/>
</dbReference>